<reference evidence="1 2" key="1">
    <citation type="journal article" date="2019" name="Nat. Ecol. Evol.">
        <title>Megaphylogeny resolves global patterns of mushroom evolution.</title>
        <authorList>
            <person name="Varga T."/>
            <person name="Krizsan K."/>
            <person name="Foldi C."/>
            <person name="Dima B."/>
            <person name="Sanchez-Garcia M."/>
            <person name="Sanchez-Ramirez S."/>
            <person name="Szollosi G.J."/>
            <person name="Szarkandi J.G."/>
            <person name="Papp V."/>
            <person name="Albert L."/>
            <person name="Andreopoulos W."/>
            <person name="Angelini C."/>
            <person name="Antonin V."/>
            <person name="Barry K.W."/>
            <person name="Bougher N.L."/>
            <person name="Buchanan P."/>
            <person name="Buyck B."/>
            <person name="Bense V."/>
            <person name="Catcheside P."/>
            <person name="Chovatia M."/>
            <person name="Cooper J."/>
            <person name="Damon W."/>
            <person name="Desjardin D."/>
            <person name="Finy P."/>
            <person name="Geml J."/>
            <person name="Haridas S."/>
            <person name="Hughes K."/>
            <person name="Justo A."/>
            <person name="Karasinski D."/>
            <person name="Kautmanova I."/>
            <person name="Kiss B."/>
            <person name="Kocsube S."/>
            <person name="Kotiranta H."/>
            <person name="LaButti K.M."/>
            <person name="Lechner B.E."/>
            <person name="Liimatainen K."/>
            <person name="Lipzen A."/>
            <person name="Lukacs Z."/>
            <person name="Mihaltcheva S."/>
            <person name="Morgado L.N."/>
            <person name="Niskanen T."/>
            <person name="Noordeloos M.E."/>
            <person name="Ohm R.A."/>
            <person name="Ortiz-Santana B."/>
            <person name="Ovrebo C."/>
            <person name="Racz N."/>
            <person name="Riley R."/>
            <person name="Savchenko A."/>
            <person name="Shiryaev A."/>
            <person name="Soop K."/>
            <person name="Spirin V."/>
            <person name="Szebenyi C."/>
            <person name="Tomsovsky M."/>
            <person name="Tulloss R.E."/>
            <person name="Uehling J."/>
            <person name="Grigoriev I.V."/>
            <person name="Vagvolgyi C."/>
            <person name="Papp T."/>
            <person name="Martin F.M."/>
            <person name="Miettinen O."/>
            <person name="Hibbett D.S."/>
            <person name="Nagy L.G."/>
        </authorList>
    </citation>
    <scope>NUCLEOTIDE SEQUENCE [LARGE SCALE GENOMIC DNA]</scope>
    <source>
        <strain evidence="1 2">CBS 309.79</strain>
    </source>
</reference>
<feature type="non-terminal residue" evidence="1">
    <location>
        <position position="1"/>
    </location>
</feature>
<sequence length="237" mass="26406">AQELLVYGCIPVAAVVATVNLRKLRNCGGLPGWMLRSVHQLPAKAYAIEVARKMSQKLSEGNTNSILRLSLSILCHDPRKRLARDGMPRDLFDMMIHWAQWPFQPLPQYSSPLWLSAEEQEGATIMVLQAWRKYGGLPVVALAPNACAISLKMRHNVRCVADKTTREPNNPATGPAAQRFNLKSVLEQATGSSTSFFTTCAQPQFLAHFQMRWTRFFARQNFLRSTCSGTVANGMTA</sequence>
<gene>
    <name evidence="1" type="ORF">BDV98DRAFT_582812</name>
</gene>
<protein>
    <submittedName>
        <fullName evidence="1">Uncharacterized protein</fullName>
    </submittedName>
</protein>
<name>A0A5C3QLU5_9AGAR</name>
<dbReference type="EMBL" id="ML178825">
    <property type="protein sequence ID" value="TFL01179.1"/>
    <property type="molecule type" value="Genomic_DNA"/>
</dbReference>
<dbReference type="Proteomes" id="UP000305067">
    <property type="component" value="Unassembled WGS sequence"/>
</dbReference>
<evidence type="ECO:0000313" key="2">
    <source>
        <dbReference type="Proteomes" id="UP000305067"/>
    </source>
</evidence>
<proteinExistence type="predicted"/>
<dbReference type="AlphaFoldDB" id="A0A5C3QLU5"/>
<keyword evidence="2" id="KW-1185">Reference proteome</keyword>
<evidence type="ECO:0000313" key="1">
    <source>
        <dbReference type="EMBL" id="TFL01179.1"/>
    </source>
</evidence>
<accession>A0A5C3QLU5</accession>
<organism evidence="1 2">
    <name type="scientific">Pterulicium gracile</name>
    <dbReference type="NCBI Taxonomy" id="1884261"/>
    <lineage>
        <taxon>Eukaryota</taxon>
        <taxon>Fungi</taxon>
        <taxon>Dikarya</taxon>
        <taxon>Basidiomycota</taxon>
        <taxon>Agaricomycotina</taxon>
        <taxon>Agaricomycetes</taxon>
        <taxon>Agaricomycetidae</taxon>
        <taxon>Agaricales</taxon>
        <taxon>Pleurotineae</taxon>
        <taxon>Pterulaceae</taxon>
        <taxon>Pterulicium</taxon>
    </lineage>
</organism>